<evidence type="ECO:0000313" key="4">
    <source>
        <dbReference type="Proteomes" id="UP000027195"/>
    </source>
</evidence>
<dbReference type="GO" id="GO:0005524">
    <property type="term" value="F:ATP binding"/>
    <property type="evidence" value="ECO:0007669"/>
    <property type="project" value="InterPro"/>
</dbReference>
<keyword evidence="1" id="KW-0812">Transmembrane</keyword>
<feature type="transmembrane region" description="Helical" evidence="1">
    <location>
        <begin position="46"/>
        <end position="69"/>
    </location>
</feature>
<feature type="non-terminal residue" evidence="3">
    <location>
        <position position="1"/>
    </location>
</feature>
<feature type="non-terminal residue" evidence="3">
    <location>
        <position position="91"/>
    </location>
</feature>
<organism evidence="3 4">
    <name type="scientific">Botryobasidium botryosum (strain FD-172 SS1)</name>
    <dbReference type="NCBI Taxonomy" id="930990"/>
    <lineage>
        <taxon>Eukaryota</taxon>
        <taxon>Fungi</taxon>
        <taxon>Dikarya</taxon>
        <taxon>Basidiomycota</taxon>
        <taxon>Agaricomycotina</taxon>
        <taxon>Agaricomycetes</taxon>
        <taxon>Cantharellales</taxon>
        <taxon>Botryobasidiaceae</taxon>
        <taxon>Botryobasidium</taxon>
    </lineage>
</organism>
<dbReference type="GO" id="GO:0003676">
    <property type="term" value="F:nucleic acid binding"/>
    <property type="evidence" value="ECO:0007669"/>
    <property type="project" value="InterPro"/>
</dbReference>
<dbReference type="HOGENOM" id="CLU_2432783_0_0_1"/>
<feature type="domain" description="DEAD/DEAH-box helicase" evidence="2">
    <location>
        <begin position="20"/>
        <end position="82"/>
    </location>
</feature>
<proteinExistence type="predicted"/>
<name>A0A067LQT8_BOTB1</name>
<dbReference type="AlphaFoldDB" id="A0A067LQT8"/>
<dbReference type="EMBL" id="KL198232">
    <property type="protein sequence ID" value="KDQ05593.1"/>
    <property type="molecule type" value="Genomic_DNA"/>
</dbReference>
<reference evidence="4" key="1">
    <citation type="journal article" date="2014" name="Proc. Natl. Acad. Sci. U.S.A.">
        <title>Extensive sampling of basidiomycete genomes demonstrates inadequacy of the white-rot/brown-rot paradigm for wood decay fungi.</title>
        <authorList>
            <person name="Riley R."/>
            <person name="Salamov A.A."/>
            <person name="Brown D.W."/>
            <person name="Nagy L.G."/>
            <person name="Floudas D."/>
            <person name="Held B.W."/>
            <person name="Levasseur A."/>
            <person name="Lombard V."/>
            <person name="Morin E."/>
            <person name="Otillar R."/>
            <person name="Lindquist E.A."/>
            <person name="Sun H."/>
            <person name="LaButti K.M."/>
            <person name="Schmutz J."/>
            <person name="Jabbour D."/>
            <person name="Luo H."/>
            <person name="Baker S.E."/>
            <person name="Pisabarro A.G."/>
            <person name="Walton J.D."/>
            <person name="Blanchette R.A."/>
            <person name="Henrissat B."/>
            <person name="Martin F."/>
            <person name="Cullen D."/>
            <person name="Hibbett D.S."/>
            <person name="Grigoriev I.V."/>
        </authorList>
    </citation>
    <scope>NUCLEOTIDE SEQUENCE [LARGE SCALE GENOMIC DNA]</scope>
    <source>
        <strain evidence="4">FD-172 SS1</strain>
    </source>
</reference>
<evidence type="ECO:0000256" key="1">
    <source>
        <dbReference type="SAM" id="Phobius"/>
    </source>
</evidence>
<evidence type="ECO:0000313" key="3">
    <source>
        <dbReference type="EMBL" id="KDQ05593.1"/>
    </source>
</evidence>
<dbReference type="InParanoid" id="A0A067LQT8"/>
<dbReference type="OrthoDB" id="2499463at2759"/>
<keyword evidence="4" id="KW-1185">Reference proteome</keyword>
<keyword evidence="1" id="KW-0472">Membrane</keyword>
<evidence type="ECO:0000259" key="2">
    <source>
        <dbReference type="Pfam" id="PF00270"/>
    </source>
</evidence>
<accession>A0A067LQT8</accession>
<protein>
    <recommendedName>
        <fullName evidence="2">DEAD/DEAH-box helicase domain-containing protein</fullName>
    </recommendedName>
</protein>
<dbReference type="InterPro" id="IPR027417">
    <property type="entry name" value="P-loop_NTPase"/>
</dbReference>
<dbReference type="SUPFAM" id="SSF52540">
    <property type="entry name" value="P-loop containing nucleoside triphosphate hydrolases"/>
    <property type="match status" value="1"/>
</dbReference>
<sequence length="91" mass="10192">VRESLRQVTRRVTSMDPREGQLDVGEAMYLDRNVVLLAGTGWGKTLAFIMACFLDPTIVIIIISPLNALEDDQARRFREWGLRAVSVNGTT</sequence>
<gene>
    <name evidence="3" type="ORF">BOTBODRAFT_92294</name>
</gene>
<dbReference type="Proteomes" id="UP000027195">
    <property type="component" value="Unassembled WGS sequence"/>
</dbReference>
<dbReference type="InterPro" id="IPR011545">
    <property type="entry name" value="DEAD/DEAH_box_helicase_dom"/>
</dbReference>
<keyword evidence="1" id="KW-1133">Transmembrane helix</keyword>
<dbReference type="Gene3D" id="3.40.50.300">
    <property type="entry name" value="P-loop containing nucleotide triphosphate hydrolases"/>
    <property type="match status" value="1"/>
</dbReference>
<dbReference type="Pfam" id="PF00270">
    <property type="entry name" value="DEAD"/>
    <property type="match status" value="1"/>
</dbReference>